<keyword evidence="2" id="KW-1185">Reference proteome</keyword>
<protein>
    <submittedName>
        <fullName evidence="1">YbaB/EbfC family nucleoid-associated protein</fullName>
    </submittedName>
</protein>
<dbReference type="SUPFAM" id="SSF82607">
    <property type="entry name" value="YbaB-like"/>
    <property type="match status" value="1"/>
</dbReference>
<organism evidence="1 2">
    <name type="scientific">Catenulispora pinistramenti</name>
    <dbReference type="NCBI Taxonomy" id="2705254"/>
    <lineage>
        <taxon>Bacteria</taxon>
        <taxon>Bacillati</taxon>
        <taxon>Actinomycetota</taxon>
        <taxon>Actinomycetes</taxon>
        <taxon>Catenulisporales</taxon>
        <taxon>Catenulisporaceae</taxon>
        <taxon>Catenulispora</taxon>
    </lineage>
</organism>
<reference evidence="1 2" key="1">
    <citation type="submission" date="2020-02" db="EMBL/GenBank/DDBJ databases">
        <title>Acidophilic actinobacteria isolated from forest soil.</title>
        <authorList>
            <person name="Golinska P."/>
        </authorList>
    </citation>
    <scope>NUCLEOTIDE SEQUENCE [LARGE SCALE GENOMIC DNA]</scope>
    <source>
        <strain evidence="1 2">NL8</strain>
    </source>
</reference>
<dbReference type="EMBL" id="JAAFYZ010000018">
    <property type="protein sequence ID" value="MBS2546821.1"/>
    <property type="molecule type" value="Genomic_DNA"/>
</dbReference>
<dbReference type="RefSeq" id="WP_212008464.1">
    <property type="nucleotide sequence ID" value="NZ_JAAFYZ010000018.1"/>
</dbReference>
<accession>A0ABS5KLB0</accession>
<proteinExistence type="predicted"/>
<sequence>MTGPDQAAQGLIRSADGKELLTRAEAVALGPTYFDQRIADAMQRYQRAVADTAEAQRRLTAVRVSKTSKKRELTVTVDARGRLIEAKFSGRAHRELSAVELSKLVTETMGAAQAEAQRQAVEITSVFRPARPRVDIEEIFKGGFPSYPPAAGDQTSDVRS</sequence>
<dbReference type="Pfam" id="PF02575">
    <property type="entry name" value="YbaB_DNA_bd"/>
    <property type="match status" value="1"/>
</dbReference>
<dbReference type="InterPro" id="IPR004401">
    <property type="entry name" value="YbaB/EbfC"/>
</dbReference>
<name>A0ABS5KLB0_9ACTN</name>
<comment type="caution">
    <text evidence="1">The sequence shown here is derived from an EMBL/GenBank/DDBJ whole genome shotgun (WGS) entry which is preliminary data.</text>
</comment>
<dbReference type="Gene3D" id="3.30.1310.10">
    <property type="entry name" value="Nucleoid-associated protein YbaB-like domain"/>
    <property type="match status" value="1"/>
</dbReference>
<gene>
    <name evidence="1" type="ORF">KGQ19_08060</name>
</gene>
<evidence type="ECO:0000313" key="1">
    <source>
        <dbReference type="EMBL" id="MBS2546821.1"/>
    </source>
</evidence>
<dbReference type="InterPro" id="IPR036894">
    <property type="entry name" value="YbaB-like_sf"/>
</dbReference>
<evidence type="ECO:0000313" key="2">
    <source>
        <dbReference type="Proteomes" id="UP000730482"/>
    </source>
</evidence>
<dbReference type="Proteomes" id="UP000730482">
    <property type="component" value="Unassembled WGS sequence"/>
</dbReference>